<protein>
    <submittedName>
        <fullName evidence="1">Uncharacterized protein</fullName>
    </submittedName>
</protein>
<keyword evidence="2" id="KW-1185">Reference proteome</keyword>
<evidence type="ECO:0000313" key="2">
    <source>
        <dbReference type="Proteomes" id="UP001159363"/>
    </source>
</evidence>
<name>A0ABQ9I1R0_9NEOP</name>
<evidence type="ECO:0000313" key="1">
    <source>
        <dbReference type="EMBL" id="KAJ8890244.1"/>
    </source>
</evidence>
<dbReference type="EMBL" id="JARBHB010000003">
    <property type="protein sequence ID" value="KAJ8890244.1"/>
    <property type="molecule type" value="Genomic_DNA"/>
</dbReference>
<comment type="caution">
    <text evidence="1">The sequence shown here is derived from an EMBL/GenBank/DDBJ whole genome shotgun (WGS) entry which is preliminary data.</text>
</comment>
<gene>
    <name evidence="1" type="ORF">PR048_009752</name>
</gene>
<reference evidence="1 2" key="1">
    <citation type="submission" date="2023-02" db="EMBL/GenBank/DDBJ databases">
        <title>LHISI_Scaffold_Assembly.</title>
        <authorList>
            <person name="Stuart O.P."/>
            <person name="Cleave R."/>
            <person name="Magrath M.J.L."/>
            <person name="Mikheyev A.S."/>
        </authorList>
    </citation>
    <scope>NUCLEOTIDE SEQUENCE [LARGE SCALE GENOMIC DNA]</scope>
    <source>
        <strain evidence="1">Daus_M_001</strain>
        <tissue evidence="1">Leg muscle</tissue>
    </source>
</reference>
<proteinExistence type="predicted"/>
<organism evidence="1 2">
    <name type="scientific">Dryococelus australis</name>
    <dbReference type="NCBI Taxonomy" id="614101"/>
    <lineage>
        <taxon>Eukaryota</taxon>
        <taxon>Metazoa</taxon>
        <taxon>Ecdysozoa</taxon>
        <taxon>Arthropoda</taxon>
        <taxon>Hexapoda</taxon>
        <taxon>Insecta</taxon>
        <taxon>Pterygota</taxon>
        <taxon>Neoptera</taxon>
        <taxon>Polyneoptera</taxon>
        <taxon>Phasmatodea</taxon>
        <taxon>Verophasmatodea</taxon>
        <taxon>Anareolatae</taxon>
        <taxon>Phasmatidae</taxon>
        <taxon>Eurycanthinae</taxon>
        <taxon>Dryococelus</taxon>
    </lineage>
</organism>
<accession>A0ABQ9I1R0</accession>
<dbReference type="Proteomes" id="UP001159363">
    <property type="component" value="Chromosome 3"/>
</dbReference>
<sequence>MDLKLTAERPKSNSIHCTLLSMQEYIIVQLYCDVCQGQNKNITMLGMLAKYLQIDAPPNSNTIVLSKRPITELALDNINCSWRKENLCIFRTQKFCQIRSL</sequence>